<dbReference type="PROSITE" id="PS51449">
    <property type="entry name" value="MTTASE_N"/>
    <property type="match status" value="1"/>
</dbReference>
<comment type="function">
    <text evidence="2">Catalyzes the methylthiolation of N6-(dimethylallyl)adenosine (i(6)A), leading to the formation of 2-methylthio-N6-(dimethylallyl)adenosine (ms(2)i(6)A) at position 37 in tRNAs that read codons beginning with uridine.</text>
</comment>
<dbReference type="InterPro" id="IPR006638">
    <property type="entry name" value="Elp3/MiaA/NifB-like_rSAM"/>
</dbReference>
<feature type="domain" description="MTTase N-terminal" evidence="14">
    <location>
        <begin position="1"/>
        <end position="117"/>
    </location>
</feature>
<dbReference type="PANTHER" id="PTHR43020">
    <property type="entry name" value="CDK5 REGULATORY SUBUNIT-ASSOCIATED PROTEIN 1"/>
    <property type="match status" value="1"/>
</dbReference>
<evidence type="ECO:0000256" key="9">
    <source>
        <dbReference type="ARBA" id="ARBA00033765"/>
    </source>
</evidence>
<evidence type="ECO:0000256" key="11">
    <source>
        <dbReference type="ARBA" id="ARBA00080698"/>
    </source>
</evidence>
<evidence type="ECO:0000256" key="6">
    <source>
        <dbReference type="ARBA" id="ARBA00022723"/>
    </source>
</evidence>
<dbReference type="GO" id="GO:0005829">
    <property type="term" value="C:cytosol"/>
    <property type="evidence" value="ECO:0007669"/>
    <property type="project" value="TreeGrafter"/>
</dbReference>
<evidence type="ECO:0000256" key="10">
    <source>
        <dbReference type="ARBA" id="ARBA00068570"/>
    </source>
</evidence>
<evidence type="ECO:0000313" key="16">
    <source>
        <dbReference type="EMBL" id="PIU46348.1"/>
    </source>
</evidence>
<dbReference type="Pfam" id="PF01938">
    <property type="entry name" value="TRAM"/>
    <property type="match status" value="1"/>
</dbReference>
<dbReference type="AlphaFoldDB" id="A0A2M6Z1R5"/>
<dbReference type="InterPro" id="IPR013848">
    <property type="entry name" value="Methylthiotransferase_N"/>
</dbReference>
<accession>A0A2M6Z1R5</accession>
<evidence type="ECO:0000259" key="13">
    <source>
        <dbReference type="PROSITE" id="PS50926"/>
    </source>
</evidence>
<dbReference type="InterPro" id="IPR006463">
    <property type="entry name" value="MiaB_methiolase"/>
</dbReference>
<keyword evidence="3" id="KW-0004">4Fe-4S</keyword>
<dbReference type="SUPFAM" id="SSF102114">
    <property type="entry name" value="Radical SAM enzymes"/>
    <property type="match status" value="1"/>
</dbReference>
<keyword evidence="6" id="KW-0479">Metal-binding</keyword>
<dbReference type="FunFam" id="3.80.30.20:FF:000001">
    <property type="entry name" value="tRNA-2-methylthio-N(6)-dimethylallyladenosine synthase 2"/>
    <property type="match status" value="1"/>
</dbReference>
<gene>
    <name evidence="16" type="primary">miaB</name>
    <name evidence="16" type="ORF">COS93_02845</name>
</gene>
<dbReference type="Pfam" id="PF00919">
    <property type="entry name" value="UPF0004"/>
    <property type="match status" value="1"/>
</dbReference>
<evidence type="ECO:0000259" key="15">
    <source>
        <dbReference type="PROSITE" id="PS51918"/>
    </source>
</evidence>
<dbReference type="SMART" id="SM00729">
    <property type="entry name" value="Elp3"/>
    <property type="match status" value="1"/>
</dbReference>
<dbReference type="NCBIfam" id="TIGR01574">
    <property type="entry name" value="miaB-methiolase"/>
    <property type="match status" value="1"/>
</dbReference>
<dbReference type="InterPro" id="IPR023404">
    <property type="entry name" value="rSAM_horseshoe"/>
</dbReference>
<dbReference type="InterPro" id="IPR020612">
    <property type="entry name" value="Methylthiotransferase_CS"/>
</dbReference>
<organism evidence="16 17">
    <name type="scientific">bacterium (Candidatus Gribaldobacteria) CG07_land_8_20_14_0_80_33_18</name>
    <dbReference type="NCBI Taxonomy" id="2014272"/>
    <lineage>
        <taxon>Bacteria</taxon>
        <taxon>Candidatus Gribaldobacteria</taxon>
    </lineage>
</organism>
<dbReference type="GO" id="GO:0051539">
    <property type="term" value="F:4 iron, 4 sulfur cluster binding"/>
    <property type="evidence" value="ECO:0007669"/>
    <property type="project" value="UniProtKB-KW"/>
</dbReference>
<dbReference type="SFLD" id="SFLDG01061">
    <property type="entry name" value="methylthiotransferase"/>
    <property type="match status" value="1"/>
</dbReference>
<dbReference type="Gene3D" id="3.80.30.20">
    <property type="entry name" value="tm_1862 like domain"/>
    <property type="match status" value="1"/>
</dbReference>
<dbReference type="Gene3D" id="3.40.50.12160">
    <property type="entry name" value="Methylthiotransferase, N-terminal domain"/>
    <property type="match status" value="1"/>
</dbReference>
<dbReference type="InterPro" id="IPR005839">
    <property type="entry name" value="Methylthiotransferase"/>
</dbReference>
<dbReference type="PROSITE" id="PS51918">
    <property type="entry name" value="RADICAL_SAM"/>
    <property type="match status" value="1"/>
</dbReference>
<dbReference type="PANTHER" id="PTHR43020:SF2">
    <property type="entry name" value="MITOCHONDRIAL TRNA METHYLTHIOTRANSFERASE CDK5RAP1"/>
    <property type="match status" value="1"/>
</dbReference>
<dbReference type="SFLD" id="SFLDF00273">
    <property type="entry name" value="(dimethylallyl)adenosine_tRNA"/>
    <property type="match status" value="1"/>
</dbReference>
<dbReference type="GO" id="GO:0046872">
    <property type="term" value="F:metal ion binding"/>
    <property type="evidence" value="ECO:0007669"/>
    <property type="project" value="UniProtKB-KW"/>
</dbReference>
<evidence type="ECO:0000256" key="3">
    <source>
        <dbReference type="ARBA" id="ARBA00022485"/>
    </source>
</evidence>
<dbReference type="InterPro" id="IPR058240">
    <property type="entry name" value="rSAM_sf"/>
</dbReference>
<dbReference type="Proteomes" id="UP000228777">
    <property type="component" value="Unassembled WGS sequence"/>
</dbReference>
<dbReference type="SFLD" id="SFLDS00029">
    <property type="entry name" value="Radical_SAM"/>
    <property type="match status" value="1"/>
</dbReference>
<evidence type="ECO:0000256" key="2">
    <source>
        <dbReference type="ARBA" id="ARBA00003234"/>
    </source>
</evidence>
<dbReference type="InterPro" id="IPR007197">
    <property type="entry name" value="rSAM"/>
</dbReference>
<evidence type="ECO:0000256" key="5">
    <source>
        <dbReference type="ARBA" id="ARBA00022691"/>
    </source>
</evidence>
<dbReference type="EC" id="2.8.4.3" evidence="9"/>
<keyword evidence="7" id="KW-0408">Iron</keyword>
<dbReference type="PROSITE" id="PS50926">
    <property type="entry name" value="TRAM"/>
    <property type="match status" value="1"/>
</dbReference>
<keyword evidence="4 16" id="KW-0808">Transferase</keyword>
<dbReference type="SFLD" id="SFLDG01082">
    <property type="entry name" value="B12-binding_domain_containing"/>
    <property type="match status" value="1"/>
</dbReference>
<reference evidence="17" key="1">
    <citation type="submission" date="2017-09" db="EMBL/GenBank/DDBJ databases">
        <title>Depth-based differentiation of microbial function through sediment-hosted aquifers and enrichment of novel symbionts in the deep terrestrial subsurface.</title>
        <authorList>
            <person name="Probst A.J."/>
            <person name="Ladd B."/>
            <person name="Jarett J.K."/>
            <person name="Geller-Mcgrath D.E."/>
            <person name="Sieber C.M.K."/>
            <person name="Emerson J.B."/>
            <person name="Anantharaman K."/>
            <person name="Thomas B.C."/>
            <person name="Malmstrom R."/>
            <person name="Stieglmeier M."/>
            <person name="Klingl A."/>
            <person name="Woyke T."/>
            <person name="Ryan C.M."/>
            <person name="Banfield J.F."/>
        </authorList>
    </citation>
    <scope>NUCLEOTIDE SEQUENCE [LARGE SCALE GENOMIC DNA]</scope>
</reference>
<evidence type="ECO:0000256" key="8">
    <source>
        <dbReference type="ARBA" id="ARBA00023014"/>
    </source>
</evidence>
<evidence type="ECO:0000259" key="14">
    <source>
        <dbReference type="PROSITE" id="PS51449"/>
    </source>
</evidence>
<comment type="cofactor">
    <cofactor evidence="1">
        <name>[4Fe-4S] cluster</name>
        <dbReference type="ChEBI" id="CHEBI:49883"/>
    </cofactor>
</comment>
<evidence type="ECO:0000256" key="12">
    <source>
        <dbReference type="ARBA" id="ARBA00081141"/>
    </source>
</evidence>
<dbReference type="PROSITE" id="PS01278">
    <property type="entry name" value="MTTASE_RADICAL"/>
    <property type="match status" value="1"/>
</dbReference>
<evidence type="ECO:0000256" key="1">
    <source>
        <dbReference type="ARBA" id="ARBA00001966"/>
    </source>
</evidence>
<evidence type="ECO:0000313" key="17">
    <source>
        <dbReference type="Proteomes" id="UP000228777"/>
    </source>
</evidence>
<dbReference type="Pfam" id="PF04055">
    <property type="entry name" value="Radical_SAM"/>
    <property type="match status" value="1"/>
</dbReference>
<dbReference type="GO" id="GO:0035597">
    <property type="term" value="F:tRNA-2-methylthio-N(6)-dimethylallyladenosine(37) synthase activity"/>
    <property type="evidence" value="ECO:0007669"/>
    <property type="project" value="UniProtKB-EC"/>
</dbReference>
<name>A0A2M6Z1R5_9BACT</name>
<feature type="domain" description="TRAM" evidence="13">
    <location>
        <begin position="366"/>
        <end position="426"/>
    </location>
</feature>
<evidence type="ECO:0000256" key="4">
    <source>
        <dbReference type="ARBA" id="ARBA00022679"/>
    </source>
</evidence>
<protein>
    <recommendedName>
        <fullName evidence="10">tRNA-2-methylthio-N(6)-dimethylallyladenosine synthase</fullName>
        <ecNumber evidence="9">2.8.4.3</ecNumber>
    </recommendedName>
    <alternativeName>
        <fullName evidence="12">(Dimethylallyl)adenosine tRNA methylthiotransferase MiaB</fullName>
    </alternativeName>
    <alternativeName>
        <fullName evidence="11">tRNA-i(6)A37 methylthiotransferase</fullName>
    </alternativeName>
</protein>
<dbReference type="InterPro" id="IPR038135">
    <property type="entry name" value="Methylthiotransferase_N_sf"/>
</dbReference>
<feature type="domain" description="Radical SAM core" evidence="15">
    <location>
        <begin position="134"/>
        <end position="363"/>
    </location>
</feature>
<dbReference type="EMBL" id="PEWP01000057">
    <property type="protein sequence ID" value="PIU46348.1"/>
    <property type="molecule type" value="Genomic_DNA"/>
</dbReference>
<sequence>MKYYIITFGCQMNESDSERIAAVLEKIGYPKAQKIDGTDLIVVNMCSVRQSAVDRIFGLCQKFAKLKSQNSKLKTILTGCILKEDRKKFAKKFDLILDIKDLPNWPKLEKLKTQNAKRKTISRFKNYLVIKPKRSNNFSAFVPISNGCNNFCSYCVVPYVRGPLVCRDYKEILREIKDAIEKGSKEIWLLGQNVNRYRSKSKTINFAKLLKMINDIPGNFWLRFTSPHPSDFSNELIETMAKCEKVTPYLNLPVQSGDNKVLKRMSRPYTVEQYKNLVKKIREKIPGICLSTDVIVGFPGETKKQFENTVKLFKQIKFDMAYIAKYSPRNGTMAAKMKDNVSHQEKEKRYNLLTESLKRTALEKNKKYIGKIIKVLATEKKNDFLIGKSFHYKTVKFKGLKNLIGRFVKVKIIEADFFDLKGKLSQPTVC</sequence>
<dbReference type="InterPro" id="IPR002792">
    <property type="entry name" value="TRAM_dom"/>
</dbReference>
<keyword evidence="5" id="KW-0949">S-adenosyl-L-methionine</keyword>
<comment type="caution">
    <text evidence="16">The sequence shown here is derived from an EMBL/GenBank/DDBJ whole genome shotgun (WGS) entry which is preliminary data.</text>
</comment>
<evidence type="ECO:0000256" key="7">
    <source>
        <dbReference type="ARBA" id="ARBA00023004"/>
    </source>
</evidence>
<dbReference type="CDD" id="cd01335">
    <property type="entry name" value="Radical_SAM"/>
    <property type="match status" value="1"/>
</dbReference>
<dbReference type="NCBIfam" id="TIGR00089">
    <property type="entry name" value="MiaB/RimO family radical SAM methylthiotransferase"/>
    <property type="match status" value="1"/>
</dbReference>
<proteinExistence type="predicted"/>
<keyword evidence="8" id="KW-0411">Iron-sulfur</keyword>
<dbReference type="FunFam" id="3.40.50.12160:FF:000003">
    <property type="entry name" value="CDK5 regulatory subunit-associated protein 1"/>
    <property type="match status" value="1"/>
</dbReference>